<dbReference type="Proteomes" id="UP000762676">
    <property type="component" value="Unassembled WGS sequence"/>
</dbReference>
<dbReference type="GO" id="GO:0043565">
    <property type="term" value="F:sequence-specific DNA binding"/>
    <property type="evidence" value="ECO:0007669"/>
    <property type="project" value="TreeGrafter"/>
</dbReference>
<name>A0AAV4FP74_9GAST</name>
<evidence type="ECO:0000259" key="1">
    <source>
        <dbReference type="Pfam" id="PF13843"/>
    </source>
</evidence>
<protein>
    <submittedName>
        <fullName evidence="2">PiggyBac transposable element-derived protein 1</fullName>
    </submittedName>
</protein>
<accession>A0AAV4FP74</accession>
<organism evidence="2 3">
    <name type="scientific">Elysia marginata</name>
    <dbReference type="NCBI Taxonomy" id="1093978"/>
    <lineage>
        <taxon>Eukaryota</taxon>
        <taxon>Metazoa</taxon>
        <taxon>Spiralia</taxon>
        <taxon>Lophotrochozoa</taxon>
        <taxon>Mollusca</taxon>
        <taxon>Gastropoda</taxon>
        <taxon>Heterobranchia</taxon>
        <taxon>Euthyneura</taxon>
        <taxon>Panpulmonata</taxon>
        <taxon>Sacoglossa</taxon>
        <taxon>Placobranchoidea</taxon>
        <taxon>Plakobranchidae</taxon>
        <taxon>Elysia</taxon>
    </lineage>
</organism>
<dbReference type="Pfam" id="PF13843">
    <property type="entry name" value="DDE_Tnp_1_7"/>
    <property type="match status" value="1"/>
</dbReference>
<sequence>MFLLMSHEDRLRLRTCCARTVPSPATRKNRATVIQWKKHRRIILAAMIRLWFSDCNPDALFLYRCWAGYGPGAAYTDGYLVQTEPYQGAGTVLTQPDLSIEGSVMMDLISVLPEEDKYCLYFDNLFTSPAIKDKGYDATGTLPANCLNQCPLEGVDNMKKMKRGSIDHRLNHDKNIISLHWNDNSVVTLCSTKHGISPLKNVQRFSQ</sequence>
<proteinExistence type="predicted"/>
<keyword evidence="3" id="KW-1185">Reference proteome</keyword>
<dbReference type="AlphaFoldDB" id="A0AAV4FP74"/>
<dbReference type="PANTHER" id="PTHR47055">
    <property type="entry name" value="DDE_TNP_1_7 DOMAIN-CONTAINING PROTEIN"/>
    <property type="match status" value="1"/>
</dbReference>
<evidence type="ECO:0000313" key="3">
    <source>
        <dbReference type="Proteomes" id="UP000762676"/>
    </source>
</evidence>
<dbReference type="EMBL" id="BMAT01000887">
    <property type="protein sequence ID" value="GFR75203.1"/>
    <property type="molecule type" value="Genomic_DNA"/>
</dbReference>
<dbReference type="InterPro" id="IPR052638">
    <property type="entry name" value="PiggyBac_TE-derived"/>
</dbReference>
<comment type="caution">
    <text evidence="2">The sequence shown here is derived from an EMBL/GenBank/DDBJ whole genome shotgun (WGS) entry which is preliminary data.</text>
</comment>
<dbReference type="PANTHER" id="PTHR47055:SF3">
    <property type="entry name" value="PHORBOL-ESTER_DAG-TYPE DOMAIN-CONTAINING PROTEIN"/>
    <property type="match status" value="1"/>
</dbReference>
<dbReference type="InterPro" id="IPR029526">
    <property type="entry name" value="PGBD"/>
</dbReference>
<reference evidence="2 3" key="1">
    <citation type="journal article" date="2021" name="Elife">
        <title>Chloroplast acquisition without the gene transfer in kleptoplastic sea slugs, Plakobranchus ocellatus.</title>
        <authorList>
            <person name="Maeda T."/>
            <person name="Takahashi S."/>
            <person name="Yoshida T."/>
            <person name="Shimamura S."/>
            <person name="Takaki Y."/>
            <person name="Nagai Y."/>
            <person name="Toyoda A."/>
            <person name="Suzuki Y."/>
            <person name="Arimoto A."/>
            <person name="Ishii H."/>
            <person name="Satoh N."/>
            <person name="Nishiyama T."/>
            <person name="Hasebe M."/>
            <person name="Maruyama T."/>
            <person name="Minagawa J."/>
            <person name="Obokata J."/>
            <person name="Shigenobu S."/>
        </authorList>
    </citation>
    <scope>NUCLEOTIDE SEQUENCE [LARGE SCALE GENOMIC DNA]</scope>
</reference>
<feature type="domain" description="PiggyBac transposable element-derived protein" evidence="1">
    <location>
        <begin position="77"/>
        <end position="200"/>
    </location>
</feature>
<evidence type="ECO:0000313" key="2">
    <source>
        <dbReference type="EMBL" id="GFR75203.1"/>
    </source>
</evidence>
<gene>
    <name evidence="2" type="ORF">ElyMa_000449300</name>
</gene>